<proteinExistence type="inferred from homology"/>
<protein>
    <recommendedName>
        <fullName evidence="3">Transcription factor BYE1</fullName>
    </recommendedName>
</protein>
<feature type="compositionally biased region" description="Polar residues" evidence="7">
    <location>
        <begin position="40"/>
        <end position="53"/>
    </location>
</feature>
<dbReference type="InterPro" id="IPR019786">
    <property type="entry name" value="Zinc_finger_PHD-type_CS"/>
</dbReference>
<keyword evidence="5" id="KW-0863">Zinc-finger</keyword>
<dbReference type="PROSITE" id="PS01359">
    <property type="entry name" value="ZF_PHD_1"/>
    <property type="match status" value="1"/>
</dbReference>
<dbReference type="InterPro" id="IPR001965">
    <property type="entry name" value="Znf_PHD"/>
</dbReference>
<keyword evidence="4" id="KW-0479">Metal-binding</keyword>
<feature type="compositionally biased region" description="Basic and acidic residues" evidence="7">
    <location>
        <begin position="184"/>
        <end position="193"/>
    </location>
</feature>
<evidence type="ECO:0000256" key="5">
    <source>
        <dbReference type="ARBA" id="ARBA00022771"/>
    </source>
</evidence>
<evidence type="ECO:0000256" key="3">
    <source>
        <dbReference type="ARBA" id="ARBA00021616"/>
    </source>
</evidence>
<evidence type="ECO:0000313" key="9">
    <source>
        <dbReference type="EMBL" id="CDO54395.1"/>
    </source>
</evidence>
<reference evidence="9" key="1">
    <citation type="submission" date="2014-03" db="EMBL/GenBank/DDBJ databases">
        <authorList>
            <person name="Casaregola S."/>
        </authorList>
    </citation>
    <scope>NUCLEOTIDE SEQUENCE [LARGE SCALE GENOMIC DNA]</scope>
    <source>
        <strain evidence="9">CLIB 918</strain>
    </source>
</reference>
<dbReference type="GO" id="GO:0031440">
    <property type="term" value="P:regulation of mRNA 3'-end processing"/>
    <property type="evidence" value="ECO:0007669"/>
    <property type="project" value="TreeGrafter"/>
</dbReference>
<comment type="function">
    <text evidence="1">Negative regulator of transcription elongation.</text>
</comment>
<evidence type="ECO:0000256" key="1">
    <source>
        <dbReference type="ARBA" id="ARBA00002311"/>
    </source>
</evidence>
<evidence type="ECO:0000256" key="7">
    <source>
        <dbReference type="SAM" id="MobiDB-lite"/>
    </source>
</evidence>
<dbReference type="GO" id="GO:0006368">
    <property type="term" value="P:transcription elongation by RNA polymerase II"/>
    <property type="evidence" value="ECO:0007669"/>
    <property type="project" value="TreeGrafter"/>
</dbReference>
<dbReference type="SMART" id="SM00510">
    <property type="entry name" value="TFS2M"/>
    <property type="match status" value="1"/>
</dbReference>
<evidence type="ECO:0000313" key="10">
    <source>
        <dbReference type="Proteomes" id="UP000242525"/>
    </source>
</evidence>
<dbReference type="PANTHER" id="PTHR11477">
    <property type="entry name" value="TRANSCRIPTION FACTOR S-II ZINC FINGER DOMAIN-CONTAINING PROTEIN"/>
    <property type="match status" value="1"/>
</dbReference>
<feature type="domain" description="TFIIS central" evidence="8">
    <location>
        <begin position="212"/>
        <end position="373"/>
    </location>
</feature>
<gene>
    <name evidence="9" type="ORF">BN980_GECA07s03981g</name>
</gene>
<comment type="caution">
    <text evidence="9">The sequence shown here is derived from an EMBL/GenBank/DDBJ whole genome shotgun (WGS) entry which is preliminary data.</text>
</comment>
<feature type="compositionally biased region" description="Pro residues" evidence="7">
    <location>
        <begin position="1"/>
        <end position="10"/>
    </location>
</feature>
<dbReference type="InterPro" id="IPR036575">
    <property type="entry name" value="TFIIS_cen_dom_sf"/>
</dbReference>
<dbReference type="CDD" id="cd21538">
    <property type="entry name" value="SPOC_TFIIS"/>
    <property type="match status" value="1"/>
</dbReference>
<dbReference type="Pfam" id="PF07500">
    <property type="entry name" value="TFIIS_M"/>
    <property type="match status" value="1"/>
</dbReference>
<dbReference type="Gene3D" id="3.30.40.10">
    <property type="entry name" value="Zinc/RING finger domain, C3HC4 (zinc finger)"/>
    <property type="match status" value="1"/>
</dbReference>
<evidence type="ECO:0000256" key="2">
    <source>
        <dbReference type="ARBA" id="ARBA00011050"/>
    </source>
</evidence>
<dbReference type="Gene3D" id="1.10.472.30">
    <property type="entry name" value="Transcription elongation factor S-II, central domain"/>
    <property type="match status" value="1"/>
</dbReference>
<dbReference type="InterPro" id="IPR011011">
    <property type="entry name" value="Znf_FYVE_PHD"/>
</dbReference>
<sequence length="792" mass="85724">MTEPAQPPTPLLDQKPDLDLQRSSRANRGKHSRFEIENQLAHTRTPSSSISSTNRRKRAHQPSLIVNADSAVDDSIRCICNKVYENDEQMMVQCEKCDKWQHVRCLFGKEDDSLLPEIYFCHICDPDLYAELISSAAAGLNTTSVVIPAPSGAIVDSVSDAAAAAVKEASNSSIDESSDISRTLVKESSKSPDKSTPQPQVPASIADITDIVRKSVATAFLSIFKDHIVPIAISNKDVELSAQDTPASFAEKLSMQLEEALYDAFASSSHKLSISSSTKPPPAKKSKKAKAAAAMGPADVGSKYRSKFRSLAATLKDDANPLLHKKFVTGELTPTEFVKLSPEELMNPALREMAEAVRAESIRSSILKVEEGPRIRRTHKGDVYIDDEVNGGAGMNSNNISEMETAWVPIGNSKPTDSKPENESGRNTSSSSANDDASSSSNNNKDNSPLARASSTESSVTPPPVPELHHNEINQHEDLYHNDDNQSEHQANVTIDDDDDLDAIINNPTTVSNDPITSGGASNSAVAPEENEFYVPTTTEAIVFRGQVVMPTIAEFFGQAVHLSGPHGFNPASMSSGWPALLPSTLTIEGRLDKAVAAKYLASVGQSKDIVSFLLRPDRAGKPQFDKLYSYFRLKHKYGVISKKRASFSSSSGRASPPSGLAIKDSYIVPLQKGDEIPEHLWLGSTAAHVRLDAALAADSRVIVGVFVLTNRVANEDMRAGTPQLYQKHHHQQPNQQHMPHPPIVAAETAEKTQELLDILARINGGGAGPLPPKSHAAVQAYSIENDDEYEP</sequence>
<dbReference type="SUPFAM" id="SSF57903">
    <property type="entry name" value="FYVE/PHD zinc finger"/>
    <property type="match status" value="1"/>
</dbReference>
<dbReference type="GO" id="GO:0000977">
    <property type="term" value="F:RNA polymerase II transcription regulatory region sequence-specific DNA binding"/>
    <property type="evidence" value="ECO:0007669"/>
    <property type="project" value="TreeGrafter"/>
</dbReference>
<dbReference type="PROSITE" id="PS51321">
    <property type="entry name" value="TFIIS_CENTRAL"/>
    <property type="match status" value="1"/>
</dbReference>
<organism evidence="9 10">
    <name type="scientific">Geotrichum candidum</name>
    <name type="common">Oospora lactis</name>
    <name type="synonym">Dipodascus geotrichum</name>
    <dbReference type="NCBI Taxonomy" id="1173061"/>
    <lineage>
        <taxon>Eukaryota</taxon>
        <taxon>Fungi</taxon>
        <taxon>Dikarya</taxon>
        <taxon>Ascomycota</taxon>
        <taxon>Saccharomycotina</taxon>
        <taxon>Dipodascomycetes</taxon>
        <taxon>Dipodascales</taxon>
        <taxon>Dipodascaceae</taxon>
        <taxon>Geotrichum</taxon>
    </lineage>
</organism>
<evidence type="ECO:0000256" key="4">
    <source>
        <dbReference type="ARBA" id="ARBA00022723"/>
    </source>
</evidence>
<dbReference type="STRING" id="1173061.A0A0J9XB26"/>
<keyword evidence="10" id="KW-1185">Reference proteome</keyword>
<feature type="compositionally biased region" description="Low complexity" evidence="7">
    <location>
        <begin position="429"/>
        <end position="460"/>
    </location>
</feature>
<dbReference type="GO" id="GO:0006362">
    <property type="term" value="P:transcription elongation by RNA polymerase I"/>
    <property type="evidence" value="ECO:0007669"/>
    <property type="project" value="TreeGrafter"/>
</dbReference>
<dbReference type="GO" id="GO:0001139">
    <property type="term" value="F:RNA polymerase II complex recruiting activity"/>
    <property type="evidence" value="ECO:0007669"/>
    <property type="project" value="TreeGrafter"/>
</dbReference>
<name>A0A0J9XB26_GEOCN</name>
<accession>A0A0J9XB26</accession>
<dbReference type="InterPro" id="IPR012921">
    <property type="entry name" value="SPOC_C"/>
</dbReference>
<feature type="region of interest" description="Disordered" evidence="7">
    <location>
        <begin position="1"/>
        <end position="60"/>
    </location>
</feature>
<dbReference type="InterPro" id="IPR003618">
    <property type="entry name" value="TFIIS_cen_dom"/>
</dbReference>
<dbReference type="Pfam" id="PF20826">
    <property type="entry name" value="PHD_5"/>
    <property type="match status" value="1"/>
</dbReference>
<dbReference type="GO" id="GO:0031564">
    <property type="term" value="P:transcription antitermination"/>
    <property type="evidence" value="ECO:0007669"/>
    <property type="project" value="TreeGrafter"/>
</dbReference>
<dbReference type="GO" id="GO:0005634">
    <property type="term" value="C:nucleus"/>
    <property type="evidence" value="ECO:0007669"/>
    <property type="project" value="TreeGrafter"/>
</dbReference>
<feature type="region of interest" description="Disordered" evidence="7">
    <location>
        <begin position="409"/>
        <end position="469"/>
    </location>
</feature>
<evidence type="ECO:0000259" key="8">
    <source>
        <dbReference type="PROSITE" id="PS51321"/>
    </source>
</evidence>
<feature type="region of interest" description="Disordered" evidence="7">
    <location>
        <begin position="272"/>
        <end position="296"/>
    </location>
</feature>
<feature type="region of interest" description="Disordered" evidence="7">
    <location>
        <begin position="177"/>
        <end position="202"/>
    </location>
</feature>
<feature type="region of interest" description="Disordered" evidence="7">
    <location>
        <begin position="767"/>
        <end position="792"/>
    </location>
</feature>
<keyword evidence="6" id="KW-0862">Zinc</keyword>
<dbReference type="AlphaFoldDB" id="A0A0J9XB26"/>
<feature type="region of interest" description="Disordered" evidence="7">
    <location>
        <begin position="494"/>
        <end position="526"/>
    </location>
</feature>
<evidence type="ECO:0000256" key="6">
    <source>
        <dbReference type="ARBA" id="ARBA00022833"/>
    </source>
</evidence>
<dbReference type="Proteomes" id="UP000242525">
    <property type="component" value="Unassembled WGS sequence"/>
</dbReference>
<feature type="compositionally biased region" description="Polar residues" evidence="7">
    <location>
        <begin position="506"/>
        <end position="525"/>
    </location>
</feature>
<dbReference type="OrthoDB" id="79252at2759"/>
<dbReference type="EMBL" id="CCBN010000007">
    <property type="protein sequence ID" value="CDO54395.1"/>
    <property type="molecule type" value="Genomic_DNA"/>
</dbReference>
<dbReference type="SMART" id="SM00249">
    <property type="entry name" value="PHD"/>
    <property type="match status" value="1"/>
</dbReference>
<dbReference type="InterPro" id="IPR013083">
    <property type="entry name" value="Znf_RING/FYVE/PHD"/>
</dbReference>
<dbReference type="PANTHER" id="PTHR11477:SF11">
    <property type="entry name" value="TRANSCRIPTION FACTOR BYE1"/>
    <property type="match status" value="1"/>
</dbReference>
<dbReference type="GO" id="GO:0008270">
    <property type="term" value="F:zinc ion binding"/>
    <property type="evidence" value="ECO:0007669"/>
    <property type="project" value="UniProtKB-KW"/>
</dbReference>
<dbReference type="SUPFAM" id="SSF46942">
    <property type="entry name" value="Elongation factor TFIIS domain 2"/>
    <property type="match status" value="1"/>
</dbReference>
<dbReference type="Pfam" id="PF07744">
    <property type="entry name" value="SPOC"/>
    <property type="match status" value="1"/>
</dbReference>
<comment type="similarity">
    <text evidence="2">Belongs to the BYE1 family.</text>
</comment>